<feature type="region of interest" description="Disordered" evidence="1">
    <location>
        <begin position="1"/>
        <end position="135"/>
    </location>
</feature>
<dbReference type="eggNOG" id="ENOG502S7XQ">
    <property type="taxonomic scope" value="Eukaryota"/>
</dbReference>
<dbReference type="Proteomes" id="UP000002866">
    <property type="component" value="Chromosome 5"/>
</dbReference>
<evidence type="ECO:0000313" key="3">
    <source>
        <dbReference type="Proteomes" id="UP000002866"/>
    </source>
</evidence>
<dbReference type="GeneID" id="14496311"/>
<evidence type="ECO:0000256" key="1">
    <source>
        <dbReference type="SAM" id="MobiDB-lite"/>
    </source>
</evidence>
<keyword evidence="3" id="KW-1185">Reference proteome</keyword>
<sequence length="297" mass="34517">MEDSDSRSPQGTSNIEKNKRGNKKNIYRRKNNNNRTKNETSNEDSNSSLNKPNSRTNSRSRSRNRPRNSNGNRQSRNDEKSNVDISESNHERSNSNGNNSNRSNNRSRNSRRKNDNYDKSNSRSNSNFKSYQPRDKLSAERLKILGDNQNKINKELEICSRVLGSKSFKLFKKNSDSISYGYTIHNINISDISKFKILVEIPNEYPNKPINLSLNNKSIVTMSRTMEISNEDSKFQKQVAYLQKSIRNFNFKVLELQLANEPILAQLNYFVQNLDILMNSNYKNISEISKTFYNQFI</sequence>
<gene>
    <name evidence="2" type="primary">TBLA0E01840</name>
    <name evidence="2" type="ORF">TBLA_0E01840</name>
</gene>
<dbReference type="EMBL" id="HE806320">
    <property type="protein sequence ID" value="CCH61238.1"/>
    <property type="molecule type" value="Genomic_DNA"/>
</dbReference>
<evidence type="ECO:0000313" key="2">
    <source>
        <dbReference type="EMBL" id="CCH61238.1"/>
    </source>
</evidence>
<dbReference type="OrthoDB" id="4070430at2759"/>
<dbReference type="OMA" id="VKEDWRI"/>
<organism evidence="2 3">
    <name type="scientific">Henningerozyma blattae (strain ATCC 34711 / CBS 6284 / DSM 70876 / NBRC 10599 / NRRL Y-10934 / UCD 77-7)</name>
    <name type="common">Yeast</name>
    <name type="synonym">Tetrapisispora blattae</name>
    <dbReference type="NCBI Taxonomy" id="1071380"/>
    <lineage>
        <taxon>Eukaryota</taxon>
        <taxon>Fungi</taxon>
        <taxon>Dikarya</taxon>
        <taxon>Ascomycota</taxon>
        <taxon>Saccharomycotina</taxon>
        <taxon>Saccharomycetes</taxon>
        <taxon>Saccharomycetales</taxon>
        <taxon>Saccharomycetaceae</taxon>
        <taxon>Henningerozyma</taxon>
    </lineage>
</organism>
<accession>I2H4D6</accession>
<dbReference type="AlphaFoldDB" id="I2H4D6"/>
<feature type="compositionally biased region" description="Basic and acidic residues" evidence="1">
    <location>
        <begin position="112"/>
        <end position="121"/>
    </location>
</feature>
<feature type="compositionally biased region" description="Basic residues" evidence="1">
    <location>
        <begin position="20"/>
        <end position="32"/>
    </location>
</feature>
<dbReference type="STRING" id="1071380.I2H4D6"/>
<protein>
    <recommendedName>
        <fullName evidence="4">RWD domain-containing protein</fullName>
    </recommendedName>
</protein>
<proteinExistence type="predicted"/>
<dbReference type="KEGG" id="tbl:TBLA_0E01840"/>
<feature type="compositionally biased region" description="Low complexity" evidence="1">
    <location>
        <begin position="94"/>
        <end position="107"/>
    </location>
</feature>
<name>I2H4D6_HENB6</name>
<dbReference type="RefSeq" id="XP_004180757.1">
    <property type="nucleotide sequence ID" value="XM_004180709.1"/>
</dbReference>
<dbReference type="HOGENOM" id="CLU_1107731_0_0_1"/>
<evidence type="ECO:0008006" key="4">
    <source>
        <dbReference type="Google" id="ProtNLM"/>
    </source>
</evidence>
<feature type="compositionally biased region" description="Basic and acidic residues" evidence="1">
    <location>
        <begin position="75"/>
        <end position="93"/>
    </location>
</feature>
<reference evidence="2 3" key="1">
    <citation type="journal article" date="2011" name="Proc. Natl. Acad. Sci. U.S.A.">
        <title>Evolutionary erosion of yeast sex chromosomes by mating-type switching accidents.</title>
        <authorList>
            <person name="Gordon J.L."/>
            <person name="Armisen D."/>
            <person name="Proux-Wera E."/>
            <person name="Oheigeartaigh S.S."/>
            <person name="Byrne K.P."/>
            <person name="Wolfe K.H."/>
        </authorList>
    </citation>
    <scope>NUCLEOTIDE SEQUENCE [LARGE SCALE GENOMIC DNA]</scope>
    <source>
        <strain evidence="3">ATCC 34711 / CBS 6284 / DSM 70876 / NBRC 10599 / NRRL Y-10934 / UCD 77-7</strain>
    </source>
</reference>
<dbReference type="InParanoid" id="I2H4D6"/>